<sequence length="241" mass="27673">MSSIFISFCFIKTITRNDKYVTGSALYRVKGDEDKFREIIYKGFTRISETLIIDFEKDSIVLVIERYVYEENVEYVTLIQTVSISYSSDDFTNTQEDLLYSSPLLIYSAPALTNSYKSNDEIGRHSFLISKKLYNRVTNIEWNYAGNIGKSQSLHFSNKGKTKSHEDLDNQLNIIDEKYAKINSESLKKRKLNNFIPKSKSSQDSTSSTNLNDIILQIRDGEPTTQENSDVTIDPSEMNLN</sequence>
<dbReference type="STRING" id="1348612.A0A397GI11"/>
<evidence type="ECO:0000256" key="1">
    <source>
        <dbReference type="SAM" id="MobiDB-lite"/>
    </source>
</evidence>
<comment type="caution">
    <text evidence="2">The sequence shown here is derived from an EMBL/GenBank/DDBJ whole genome shotgun (WGS) entry which is preliminary data.</text>
</comment>
<protein>
    <submittedName>
        <fullName evidence="2">Uncharacterized protein</fullName>
    </submittedName>
</protein>
<feature type="region of interest" description="Disordered" evidence="1">
    <location>
        <begin position="217"/>
        <end position="241"/>
    </location>
</feature>
<dbReference type="Proteomes" id="UP000266861">
    <property type="component" value="Unassembled WGS sequence"/>
</dbReference>
<gene>
    <name evidence="2" type="ORF">Glove_543g104</name>
</gene>
<reference evidence="2 3" key="1">
    <citation type="submission" date="2018-08" db="EMBL/GenBank/DDBJ databases">
        <title>Genome and evolution of the arbuscular mycorrhizal fungus Diversispora epigaea (formerly Glomus versiforme) and its bacterial endosymbionts.</title>
        <authorList>
            <person name="Sun X."/>
            <person name="Fei Z."/>
            <person name="Harrison M."/>
        </authorList>
    </citation>
    <scope>NUCLEOTIDE SEQUENCE [LARGE SCALE GENOMIC DNA]</scope>
    <source>
        <strain evidence="2 3">IT104</strain>
    </source>
</reference>
<dbReference type="EMBL" id="PQFF01000462">
    <property type="protein sequence ID" value="RHZ48673.1"/>
    <property type="molecule type" value="Genomic_DNA"/>
</dbReference>
<organism evidence="2 3">
    <name type="scientific">Diversispora epigaea</name>
    <dbReference type="NCBI Taxonomy" id="1348612"/>
    <lineage>
        <taxon>Eukaryota</taxon>
        <taxon>Fungi</taxon>
        <taxon>Fungi incertae sedis</taxon>
        <taxon>Mucoromycota</taxon>
        <taxon>Glomeromycotina</taxon>
        <taxon>Glomeromycetes</taxon>
        <taxon>Diversisporales</taxon>
        <taxon>Diversisporaceae</taxon>
        <taxon>Diversispora</taxon>
    </lineage>
</organism>
<keyword evidence="3" id="KW-1185">Reference proteome</keyword>
<dbReference type="OrthoDB" id="2402625at2759"/>
<name>A0A397GI11_9GLOM</name>
<dbReference type="AlphaFoldDB" id="A0A397GI11"/>
<proteinExistence type="predicted"/>
<evidence type="ECO:0000313" key="3">
    <source>
        <dbReference type="Proteomes" id="UP000266861"/>
    </source>
</evidence>
<accession>A0A397GI11</accession>
<evidence type="ECO:0000313" key="2">
    <source>
        <dbReference type="EMBL" id="RHZ48673.1"/>
    </source>
</evidence>